<evidence type="ECO:0000259" key="9">
    <source>
        <dbReference type="Pfam" id="PF24597"/>
    </source>
</evidence>
<protein>
    <submittedName>
        <fullName evidence="11">Uncharacterized protein</fullName>
    </submittedName>
</protein>
<dbReference type="InterPro" id="IPR016024">
    <property type="entry name" value="ARM-type_fold"/>
</dbReference>
<evidence type="ECO:0000256" key="4">
    <source>
        <dbReference type="ARBA" id="ARBA00023034"/>
    </source>
</evidence>
<evidence type="ECO:0000256" key="1">
    <source>
        <dbReference type="ARBA" id="ARBA00004395"/>
    </source>
</evidence>
<evidence type="ECO:0000259" key="10">
    <source>
        <dbReference type="Pfam" id="PF24598"/>
    </source>
</evidence>
<proteinExistence type="inferred from homology"/>
<organism evidence="11 12">
    <name type="scientific">Viridothelium virens</name>
    <name type="common">Speckled blister lichen</name>
    <name type="synonym">Trypethelium virens</name>
    <dbReference type="NCBI Taxonomy" id="1048519"/>
    <lineage>
        <taxon>Eukaryota</taxon>
        <taxon>Fungi</taxon>
        <taxon>Dikarya</taxon>
        <taxon>Ascomycota</taxon>
        <taxon>Pezizomycotina</taxon>
        <taxon>Dothideomycetes</taxon>
        <taxon>Dothideomycetes incertae sedis</taxon>
        <taxon>Trypetheliales</taxon>
        <taxon>Trypetheliaceae</taxon>
        <taxon>Viridothelium</taxon>
    </lineage>
</organism>
<dbReference type="PANTHER" id="PTHR14042">
    <property type="entry name" value="DOPEY-RELATED"/>
    <property type="match status" value="1"/>
</dbReference>
<evidence type="ECO:0000256" key="7">
    <source>
        <dbReference type="SAM" id="MobiDB-lite"/>
    </source>
</evidence>
<dbReference type="SUPFAM" id="SSF48371">
    <property type="entry name" value="ARM repeat"/>
    <property type="match status" value="2"/>
</dbReference>
<dbReference type="InterPro" id="IPR056457">
    <property type="entry name" value="DOP1_C"/>
</dbReference>
<dbReference type="InterPro" id="IPR056458">
    <property type="entry name" value="TPR_DOP1_M"/>
</dbReference>
<comment type="similarity">
    <text evidence="6">Belongs to the DOP1 family.</text>
</comment>
<dbReference type="Proteomes" id="UP000800092">
    <property type="component" value="Unassembled WGS sequence"/>
</dbReference>
<dbReference type="GO" id="GO:0005768">
    <property type="term" value="C:endosome"/>
    <property type="evidence" value="ECO:0007669"/>
    <property type="project" value="TreeGrafter"/>
</dbReference>
<reference evidence="11" key="1">
    <citation type="journal article" date="2020" name="Stud. Mycol.">
        <title>101 Dothideomycetes genomes: a test case for predicting lifestyles and emergence of pathogens.</title>
        <authorList>
            <person name="Haridas S."/>
            <person name="Albert R."/>
            <person name="Binder M."/>
            <person name="Bloem J."/>
            <person name="Labutti K."/>
            <person name="Salamov A."/>
            <person name="Andreopoulos B."/>
            <person name="Baker S."/>
            <person name="Barry K."/>
            <person name="Bills G."/>
            <person name="Bluhm B."/>
            <person name="Cannon C."/>
            <person name="Castanera R."/>
            <person name="Culley D."/>
            <person name="Daum C."/>
            <person name="Ezra D."/>
            <person name="Gonzalez J."/>
            <person name="Henrissat B."/>
            <person name="Kuo A."/>
            <person name="Liang C."/>
            <person name="Lipzen A."/>
            <person name="Lutzoni F."/>
            <person name="Magnuson J."/>
            <person name="Mondo S."/>
            <person name="Nolan M."/>
            <person name="Ohm R."/>
            <person name="Pangilinan J."/>
            <person name="Park H.-J."/>
            <person name="Ramirez L."/>
            <person name="Alfaro M."/>
            <person name="Sun H."/>
            <person name="Tritt A."/>
            <person name="Yoshinaga Y."/>
            <person name="Zwiers L.-H."/>
            <person name="Turgeon B."/>
            <person name="Goodwin S."/>
            <person name="Spatafora J."/>
            <person name="Crous P."/>
            <person name="Grigoriev I."/>
        </authorList>
    </citation>
    <scope>NUCLEOTIDE SEQUENCE</scope>
    <source>
        <strain evidence="11">Tuck. ex Michener</strain>
    </source>
</reference>
<dbReference type="Pfam" id="PF04118">
    <property type="entry name" value="Dopey_N"/>
    <property type="match status" value="1"/>
</dbReference>
<evidence type="ECO:0000256" key="3">
    <source>
        <dbReference type="ARBA" id="ARBA00022927"/>
    </source>
</evidence>
<evidence type="ECO:0000313" key="11">
    <source>
        <dbReference type="EMBL" id="KAF2229133.1"/>
    </source>
</evidence>
<feature type="region of interest" description="Disordered" evidence="7">
    <location>
        <begin position="260"/>
        <end position="287"/>
    </location>
</feature>
<dbReference type="Pfam" id="PF24598">
    <property type="entry name" value="DOP1_C"/>
    <property type="match status" value="1"/>
</dbReference>
<accession>A0A6A6GV05</accession>
<feature type="domain" description="DOP1-like C-terminal" evidence="10">
    <location>
        <begin position="1366"/>
        <end position="1835"/>
    </location>
</feature>
<feature type="compositionally biased region" description="Low complexity" evidence="7">
    <location>
        <begin position="13"/>
        <end position="27"/>
    </location>
</feature>
<evidence type="ECO:0000259" key="8">
    <source>
        <dbReference type="Pfam" id="PF04118"/>
    </source>
</evidence>
<dbReference type="Pfam" id="PF24597">
    <property type="entry name" value="TPR_DOP1_M"/>
    <property type="match status" value="1"/>
</dbReference>
<dbReference type="GO" id="GO:0015031">
    <property type="term" value="P:protein transport"/>
    <property type="evidence" value="ECO:0007669"/>
    <property type="project" value="UniProtKB-KW"/>
</dbReference>
<evidence type="ECO:0000256" key="2">
    <source>
        <dbReference type="ARBA" id="ARBA00022448"/>
    </source>
</evidence>
<dbReference type="GO" id="GO:0005829">
    <property type="term" value="C:cytosol"/>
    <property type="evidence" value="ECO:0007669"/>
    <property type="project" value="GOC"/>
</dbReference>
<dbReference type="OrthoDB" id="297643at2759"/>
<dbReference type="PANTHER" id="PTHR14042:SF24">
    <property type="entry name" value="PROTEIN DOPEY-1 HOMOLOG"/>
    <property type="match status" value="1"/>
</dbReference>
<feature type="region of interest" description="Disordered" evidence="7">
    <location>
        <begin position="1"/>
        <end position="34"/>
    </location>
</feature>
<dbReference type="GO" id="GO:0000139">
    <property type="term" value="C:Golgi membrane"/>
    <property type="evidence" value="ECO:0007669"/>
    <property type="project" value="UniProtKB-SubCell"/>
</dbReference>
<feature type="domain" description="DOP1-like middle TPR" evidence="9">
    <location>
        <begin position="396"/>
        <end position="609"/>
    </location>
</feature>
<gene>
    <name evidence="11" type="ORF">EV356DRAFT_581074</name>
</gene>
<feature type="domain" description="DOP1 N-terminal" evidence="8">
    <location>
        <begin position="41"/>
        <end position="370"/>
    </location>
</feature>
<dbReference type="InterPro" id="IPR007249">
    <property type="entry name" value="DOP1_N"/>
</dbReference>
<dbReference type="GO" id="GO:0006895">
    <property type="term" value="P:Golgi to endosome transport"/>
    <property type="evidence" value="ECO:0007669"/>
    <property type="project" value="InterPro"/>
</dbReference>
<feature type="compositionally biased region" description="Pro residues" evidence="7">
    <location>
        <begin position="1"/>
        <end position="12"/>
    </location>
</feature>
<dbReference type="InterPro" id="IPR040314">
    <property type="entry name" value="DOP1"/>
</dbReference>
<sequence length="1859" mass="206186">MALDPGAPPRPFSPASVGSGRSSPGPRTARKQLEDGLFKKDKAYRKFSTVIERALGSFDTAQQEWADYISFLGRLLKALQTHPNELIVLPHSGQIATRLAQSLNPSLPSGVHQKALEVYSYIFSLIGTQALSQDLRLYFPGLSSVLSFASLTVRPLYLGLLEEHLVQLDVSALRPALKSIILSLLPGLEEDTSEDFDRTLSLVDKIRASVRDQHTLDEESDSPGGDDFFWQCFFLASITGSTRRQGALAYLTRRLPKLGNPKRRNSTVSNGDASTRRDLDQLSPEAQAVVSPEPGLLVRCFASGLSDNQILIQRGFLDLLVTHVPLDSPILQQKINGKDLELLVGSAVGVVTRRDMSLNRRLWAWLLGPEPSVDTDGANEPASSTDEPKVSATAVYFTQYGFGALRRYLLNVFESKKLTPSERAKPFRLCLSLMDRWEVGGLLVTDVFVPAMRSAYAYRQVGSKEEVEEVQRSANIFFDGVESGLIWGEMVRLIASALSDANSEEAITQLNLVKFVTTKFNIREEEMIVCHIPIAFLTLLSMLHQRIRQKAAMGNELQTLALDIAETLLNIVPERAFHPQPLNGDHASNARFTTFEKVESMLGDIRHFYVQERGNLGISKPPLSSSDLGPAVLGIVHALLNHALRSPEKSTLIEQLAKILSTLALKMRNSSILEHLDIFPAFQTILSDCSTDPEKKIASFPIASSISGLLTSFHRAGALRSHTKKEDVKSIVLLLVDILWWHLSPTFPKYHVEAVRHLRQLEIVTAPARVIEAVITSSVASPNSLSGKSSRSTRVDAVRHFSVLWVHSVQLQGTRGERTRGHHRGSSVTISGDQPGQQDFSRILTRPLLLVLDALADENTELYNFVSTWFQSLSSVSEVFLVLVRGLRSLNVIDRMMSNGSDPRADALDGDVDDSPECLHLLRHLYHLVRLSSDQIWITLAGATVTISKRKSDDSEVISLQAFLVQMSLQVLKVGGNSAGPFTAHLAMPIRRVALQLLRQIFHGPYALPLRDLEIETPLLRMLIQSVEEQDTEIQPLLLDLVLLASRLRIQDAPAAARLRRQTRANSIASRLSFQNERGEDESHSNMPVHPPPQLIECIRLGISSSSRSCLDSWVDFLTEVLVIYEETIFQNLIPLVESFCKQISSVFDALRSVFAKLSTTKEMSPEPTLISLLNGLEQILARAHERLLAEEAKSAGTKSPDQPQSFFGNMVTGILSPEISQARSPSANNRLAVLLSFQDTVRISFSIWSWAGYSQDNDTQDAGSAATFAYTSLRMRNRARRILEHLFAAEPLECLETLAMVWCRSFEEQRAPPFGLLHVLDGSKPKNTIPAIFNAIYSRTNPHALEQTRVTTLTSELSDVELVGFLIGYTTSIEDDAMDEIWPDCMTFLRDVLGNPMPHRQILPGLLEFTTALAQKLDNTSFGDQRRMRRELSDLFTRLLTATFTTRGSVVDLPSSSASDKPRSQVETRSSRLLDVVEILATTIPKLGLILETNDRIAAVGNSICTSVLNPVFRSRNFPENVTRATLDLLYQLSRIPQSSKSWKREANEAFNDPRFLATPFDLIESGWMPILRQLSLSDRDRIPELLSRVSSPTTAGIVFGVGAVSARLEADRRTQLAIRRVTLLAMAADEDSYVQHLPLIKEKLVDLLSATSTSSPSSATRADLYLLLRALILRTSPTQLAPLWPILNSELHVALSSLLPESESLVQETYSAPALLQACKLLDLLIAIAPDDFQLIEWLYVTDTIDTVYRPSNWHPTALVDEISDELGSLGQMSPGAGLSSTQTSNMGGKRRMLLEVDSDLDVKRMDKSEIVVKVLRPWFGHLSIAAFEGVYGMGSPDLEHCEKMVLRDICDDATIV</sequence>
<evidence type="ECO:0000256" key="6">
    <source>
        <dbReference type="ARBA" id="ARBA00046326"/>
    </source>
</evidence>
<keyword evidence="5" id="KW-0472">Membrane</keyword>
<dbReference type="GO" id="GO:0005802">
    <property type="term" value="C:trans-Golgi network"/>
    <property type="evidence" value="ECO:0007669"/>
    <property type="project" value="TreeGrafter"/>
</dbReference>
<keyword evidence="2" id="KW-0813">Transport</keyword>
<evidence type="ECO:0000313" key="12">
    <source>
        <dbReference type="Proteomes" id="UP000800092"/>
    </source>
</evidence>
<name>A0A6A6GV05_VIRVR</name>
<comment type="subcellular location">
    <subcellularLocation>
        <location evidence="1">Golgi apparatus membrane</location>
        <topology evidence="1">Peripheral membrane protein</topology>
    </subcellularLocation>
</comment>
<keyword evidence="3" id="KW-0653">Protein transport</keyword>
<keyword evidence="4" id="KW-0333">Golgi apparatus</keyword>
<keyword evidence="12" id="KW-1185">Reference proteome</keyword>
<dbReference type="EMBL" id="ML991874">
    <property type="protein sequence ID" value="KAF2229133.1"/>
    <property type="molecule type" value="Genomic_DNA"/>
</dbReference>
<evidence type="ECO:0000256" key="5">
    <source>
        <dbReference type="ARBA" id="ARBA00023136"/>
    </source>
</evidence>